<dbReference type="Proteomes" id="UP001595772">
    <property type="component" value="Unassembled WGS sequence"/>
</dbReference>
<dbReference type="InterPro" id="IPR024096">
    <property type="entry name" value="NO_sig/Golgi_transp_ligand-bd"/>
</dbReference>
<name>A0ABV8GRV3_9BACI</name>
<dbReference type="SUPFAM" id="SSF111126">
    <property type="entry name" value="Ligand-binding domain in the NO signalling and Golgi transport"/>
    <property type="match status" value="1"/>
</dbReference>
<dbReference type="Gene3D" id="3.30.1380.20">
    <property type="entry name" value="Trafficking protein particle complex subunit 3"/>
    <property type="match status" value="1"/>
</dbReference>
<evidence type="ECO:0000313" key="2">
    <source>
        <dbReference type="Proteomes" id="UP001595772"/>
    </source>
</evidence>
<comment type="caution">
    <text evidence="1">The sequence shown here is derived from an EMBL/GenBank/DDBJ whole genome shotgun (WGS) entry which is preliminary data.</text>
</comment>
<accession>A0ABV8GRV3</accession>
<organism evidence="1 2">
    <name type="scientific">Oceanobacillus longus</name>
    <dbReference type="NCBI Taxonomy" id="930120"/>
    <lineage>
        <taxon>Bacteria</taxon>
        <taxon>Bacillati</taxon>
        <taxon>Bacillota</taxon>
        <taxon>Bacilli</taxon>
        <taxon>Bacillales</taxon>
        <taxon>Bacillaceae</taxon>
        <taxon>Oceanobacillus</taxon>
    </lineage>
</organism>
<gene>
    <name evidence="1" type="ORF">ACFOUV_02090</name>
</gene>
<proteinExistence type="predicted"/>
<evidence type="ECO:0000313" key="1">
    <source>
        <dbReference type="EMBL" id="MFC4022608.1"/>
    </source>
</evidence>
<sequence length="146" mass="16977">MSKKQHILDLSHLEELNTTGAGYDILRYVSLPELLGKEKDTLFYFMGKNLARKFDINTMEDIYIIFDKLGWGNLELIKQKKKEYIFNLLSDAIVMRLKAPFETDFRLEAGFLSEAVQMVEGMECECMEEVNQRISQIEFSVVFTDA</sequence>
<reference evidence="2" key="1">
    <citation type="journal article" date="2019" name="Int. J. Syst. Evol. Microbiol.">
        <title>The Global Catalogue of Microorganisms (GCM) 10K type strain sequencing project: providing services to taxonomists for standard genome sequencing and annotation.</title>
        <authorList>
            <consortium name="The Broad Institute Genomics Platform"/>
            <consortium name="The Broad Institute Genome Sequencing Center for Infectious Disease"/>
            <person name="Wu L."/>
            <person name="Ma J."/>
        </authorList>
    </citation>
    <scope>NUCLEOTIDE SEQUENCE [LARGE SCALE GENOMIC DNA]</scope>
    <source>
        <strain evidence="2">IBRC-M 10703</strain>
    </source>
</reference>
<dbReference type="Pfam" id="PF10702">
    <property type="entry name" value="DUF2507"/>
    <property type="match status" value="1"/>
</dbReference>
<dbReference type="RefSeq" id="WP_379495113.1">
    <property type="nucleotide sequence ID" value="NZ_JBHSAO010000001.1"/>
</dbReference>
<dbReference type="InterPro" id="IPR019642">
    <property type="entry name" value="DUF2507"/>
</dbReference>
<keyword evidence="2" id="KW-1185">Reference proteome</keyword>
<protein>
    <submittedName>
        <fullName evidence="1">DUF2507 domain-containing protein</fullName>
    </submittedName>
</protein>
<dbReference type="EMBL" id="JBHSAO010000001">
    <property type="protein sequence ID" value="MFC4022608.1"/>
    <property type="molecule type" value="Genomic_DNA"/>
</dbReference>